<sequence length="65" mass="6780">MAAVRAGPRRLRVGGNLRLQRTRAGLQRTGAGAVAGGLAGVTAFVRNRRRTGVVPSAGDVAGRWR</sequence>
<organism evidence="1 2">
    <name type="scientific">Salinispora arenicola</name>
    <dbReference type="NCBI Taxonomy" id="168697"/>
    <lineage>
        <taxon>Bacteria</taxon>
        <taxon>Bacillati</taxon>
        <taxon>Actinomycetota</taxon>
        <taxon>Actinomycetes</taxon>
        <taxon>Micromonosporales</taxon>
        <taxon>Micromonosporaceae</taxon>
        <taxon>Salinispora</taxon>
    </lineage>
</organism>
<accession>A0ABQ4JLQ0</accession>
<gene>
    <name evidence="1" type="ORF">Sar04_06510</name>
</gene>
<comment type="caution">
    <text evidence="1">The sequence shown here is derived from an EMBL/GenBank/DDBJ whole genome shotgun (WGS) entry which is preliminary data.</text>
</comment>
<dbReference type="Proteomes" id="UP000677457">
    <property type="component" value="Unassembled WGS sequence"/>
</dbReference>
<keyword evidence="2" id="KW-1185">Reference proteome</keyword>
<reference evidence="1 2" key="1">
    <citation type="submission" date="2021-03" db="EMBL/GenBank/DDBJ databases">
        <title>Whole genome shotgun sequence of Salinispora arenicola NBRC 105043.</title>
        <authorList>
            <person name="Komaki H."/>
            <person name="Tamura T."/>
        </authorList>
    </citation>
    <scope>NUCLEOTIDE SEQUENCE [LARGE SCALE GENOMIC DNA]</scope>
    <source>
        <strain evidence="1 2">NBRC 105043</strain>
    </source>
</reference>
<evidence type="ECO:0000313" key="1">
    <source>
        <dbReference type="EMBL" id="GIM82307.1"/>
    </source>
</evidence>
<protein>
    <submittedName>
        <fullName evidence="1">Uncharacterized protein</fullName>
    </submittedName>
</protein>
<name>A0ABQ4JLQ0_SALAC</name>
<evidence type="ECO:0000313" key="2">
    <source>
        <dbReference type="Proteomes" id="UP000677457"/>
    </source>
</evidence>
<dbReference type="EMBL" id="BOQM01000004">
    <property type="protein sequence ID" value="GIM82307.1"/>
    <property type="molecule type" value="Genomic_DNA"/>
</dbReference>
<proteinExistence type="predicted"/>